<sequence length="55" mass="6072">MVQVGCVLYLAPKFNHCTIAIRLANAYIRNGLYFVDGGGGGDFLKNCFGYNRLNL</sequence>
<organism evidence="1 2">
    <name type="scientific">Limnospira maxima CS-328</name>
    <dbReference type="NCBI Taxonomy" id="513049"/>
    <lineage>
        <taxon>Bacteria</taxon>
        <taxon>Bacillati</taxon>
        <taxon>Cyanobacteriota</taxon>
        <taxon>Cyanophyceae</taxon>
        <taxon>Oscillatoriophycideae</taxon>
        <taxon>Oscillatoriales</taxon>
        <taxon>Sirenicapillariaceae</taxon>
        <taxon>Limnospira</taxon>
    </lineage>
</organism>
<protein>
    <submittedName>
        <fullName evidence="1">Uncharacterized protein</fullName>
    </submittedName>
</protein>
<reference evidence="1 2" key="1">
    <citation type="journal article" date="2011" name="Appl. Environ. Microbiol.">
        <title>Contribution of a Sodium Ion Gradient to Energy Conservation during Fermentation in the Cyanobacterium Arthrospira (Spirulina) maxima CS-328.</title>
        <authorList>
            <person name="Carrieri D."/>
            <person name="Ananyev G."/>
            <person name="Lenz O."/>
            <person name="Bryant D.A."/>
            <person name="Dismukes G.C."/>
        </authorList>
    </citation>
    <scope>NUCLEOTIDE SEQUENCE [LARGE SCALE GENOMIC DNA]</scope>
    <source>
        <strain evidence="1 2">CS-328</strain>
    </source>
</reference>
<dbReference type="EMBL" id="ABYK01000028">
    <property type="protein sequence ID" value="EDZ93764.1"/>
    <property type="molecule type" value="Genomic_DNA"/>
</dbReference>
<dbReference type="Proteomes" id="UP000004061">
    <property type="component" value="Unassembled WGS sequence"/>
</dbReference>
<keyword evidence="2" id="KW-1185">Reference proteome</keyword>
<evidence type="ECO:0000313" key="2">
    <source>
        <dbReference type="Proteomes" id="UP000004061"/>
    </source>
</evidence>
<gene>
    <name evidence="1" type="ORF">AmaxDRAFT_3539</name>
</gene>
<comment type="caution">
    <text evidence="1">The sequence shown here is derived from an EMBL/GenBank/DDBJ whole genome shotgun (WGS) entry which is preliminary data.</text>
</comment>
<dbReference type="AlphaFoldDB" id="B5W441"/>
<evidence type="ECO:0000313" key="1">
    <source>
        <dbReference type="EMBL" id="EDZ93764.1"/>
    </source>
</evidence>
<name>B5W441_LIMMA</name>
<proteinExistence type="predicted"/>
<accession>B5W441</accession>